<evidence type="ECO:0000256" key="8">
    <source>
        <dbReference type="ARBA" id="ARBA00022932"/>
    </source>
</evidence>
<organism evidence="12 13">
    <name type="scientific">Phytophthora megakarya</name>
    <dbReference type="NCBI Taxonomy" id="4795"/>
    <lineage>
        <taxon>Eukaryota</taxon>
        <taxon>Sar</taxon>
        <taxon>Stramenopiles</taxon>
        <taxon>Oomycota</taxon>
        <taxon>Peronosporomycetes</taxon>
        <taxon>Peronosporales</taxon>
        <taxon>Peronosporaceae</taxon>
        <taxon>Phytophthora</taxon>
    </lineage>
</organism>
<protein>
    <recommendedName>
        <fullName evidence="11">Integrase catalytic domain-containing protein</fullName>
    </recommendedName>
</protein>
<dbReference type="Gene3D" id="3.30.420.10">
    <property type="entry name" value="Ribonuclease H-like superfamily/Ribonuclease H"/>
    <property type="match status" value="1"/>
</dbReference>
<evidence type="ECO:0000256" key="3">
    <source>
        <dbReference type="ARBA" id="ARBA00022759"/>
    </source>
</evidence>
<evidence type="ECO:0000313" key="12">
    <source>
        <dbReference type="EMBL" id="OWZ23039.1"/>
    </source>
</evidence>
<dbReference type="SUPFAM" id="SSF53098">
    <property type="entry name" value="Ribonuclease H-like"/>
    <property type="match status" value="1"/>
</dbReference>
<keyword evidence="8" id="KW-0239">DNA-directed DNA polymerase</keyword>
<keyword evidence="5" id="KW-0460">Magnesium</keyword>
<dbReference type="OrthoDB" id="118622at2759"/>
<feature type="compositionally biased region" description="Acidic residues" evidence="10">
    <location>
        <begin position="129"/>
        <end position="139"/>
    </location>
</feature>
<feature type="region of interest" description="Disordered" evidence="10">
    <location>
        <begin position="96"/>
        <end position="139"/>
    </location>
</feature>
<feature type="compositionally biased region" description="Low complexity" evidence="10">
    <location>
        <begin position="108"/>
        <end position="128"/>
    </location>
</feature>
<accession>A0A225X1D5</accession>
<dbReference type="PANTHER" id="PTHR42648">
    <property type="entry name" value="TRANSPOSASE, PUTATIVE-RELATED"/>
    <property type="match status" value="1"/>
</dbReference>
<keyword evidence="1" id="KW-0540">Nuclease</keyword>
<evidence type="ECO:0000259" key="11">
    <source>
        <dbReference type="PROSITE" id="PS50994"/>
    </source>
</evidence>
<dbReference type="GO" id="GO:0003964">
    <property type="term" value="F:RNA-directed DNA polymerase activity"/>
    <property type="evidence" value="ECO:0007669"/>
    <property type="project" value="UniProtKB-KW"/>
</dbReference>
<keyword evidence="8" id="KW-0808">Transferase</keyword>
<evidence type="ECO:0000256" key="6">
    <source>
        <dbReference type="ARBA" id="ARBA00022908"/>
    </source>
</evidence>
<evidence type="ECO:0000313" key="13">
    <source>
        <dbReference type="Proteomes" id="UP000198211"/>
    </source>
</evidence>
<dbReference type="STRING" id="4795.A0A225X1D5"/>
<evidence type="ECO:0000256" key="1">
    <source>
        <dbReference type="ARBA" id="ARBA00022722"/>
    </source>
</evidence>
<dbReference type="InterPro" id="IPR036397">
    <property type="entry name" value="RNaseH_sf"/>
</dbReference>
<keyword evidence="2" id="KW-0479">Metal-binding</keyword>
<evidence type="ECO:0000256" key="4">
    <source>
        <dbReference type="ARBA" id="ARBA00022801"/>
    </source>
</evidence>
<dbReference type="InterPro" id="IPR012337">
    <property type="entry name" value="RNaseH-like_sf"/>
</dbReference>
<keyword evidence="8" id="KW-0548">Nucleotidyltransferase</keyword>
<dbReference type="GO" id="GO:0004519">
    <property type="term" value="F:endonuclease activity"/>
    <property type="evidence" value="ECO:0007669"/>
    <property type="project" value="UniProtKB-KW"/>
</dbReference>
<gene>
    <name evidence="12" type="ORF">PHMEG_0002150</name>
</gene>
<dbReference type="PROSITE" id="PS50994">
    <property type="entry name" value="INTEGRASE"/>
    <property type="match status" value="1"/>
</dbReference>
<evidence type="ECO:0000256" key="10">
    <source>
        <dbReference type="SAM" id="MobiDB-lite"/>
    </source>
</evidence>
<dbReference type="GO" id="GO:0003676">
    <property type="term" value="F:nucleic acid binding"/>
    <property type="evidence" value="ECO:0007669"/>
    <property type="project" value="InterPro"/>
</dbReference>
<dbReference type="GO" id="GO:0046872">
    <property type="term" value="F:metal ion binding"/>
    <property type="evidence" value="ECO:0007669"/>
    <property type="project" value="UniProtKB-KW"/>
</dbReference>
<dbReference type="Pfam" id="PF00665">
    <property type="entry name" value="rve"/>
    <property type="match status" value="1"/>
</dbReference>
<keyword evidence="9" id="KW-0233">DNA recombination</keyword>
<feature type="domain" description="Integrase catalytic" evidence="11">
    <location>
        <begin position="1"/>
        <end position="80"/>
    </location>
</feature>
<dbReference type="PANTHER" id="PTHR42648:SF11">
    <property type="entry name" value="TRANSPOSON TY4-P GAG-POL POLYPROTEIN"/>
    <property type="match status" value="1"/>
</dbReference>
<proteinExistence type="predicted"/>
<sequence>MKTRPLELVHTDVMGPMKTKSKGGARYVLVFVDDYSRYVVAYFLKKKSEVANKFKTYLTMYENQWGEQTKCLRSDNGMGFQPERIRRAREPVLFLGHGPACENDSATDANDNSGNDNLGNDSSGNDNSGNDDSDNDGHF</sequence>
<dbReference type="Proteomes" id="UP000198211">
    <property type="component" value="Unassembled WGS sequence"/>
</dbReference>
<dbReference type="GO" id="GO:0006310">
    <property type="term" value="P:DNA recombination"/>
    <property type="evidence" value="ECO:0007669"/>
    <property type="project" value="UniProtKB-KW"/>
</dbReference>
<dbReference type="AlphaFoldDB" id="A0A225X1D5"/>
<keyword evidence="7" id="KW-0695">RNA-directed DNA polymerase</keyword>
<dbReference type="InterPro" id="IPR039537">
    <property type="entry name" value="Retrotran_Ty1/copia-like"/>
</dbReference>
<evidence type="ECO:0000256" key="5">
    <source>
        <dbReference type="ARBA" id="ARBA00022842"/>
    </source>
</evidence>
<reference evidence="13" key="1">
    <citation type="submission" date="2017-03" db="EMBL/GenBank/DDBJ databases">
        <title>Phytopthora megakarya and P. palmivora, two closely related causual agents of cacao black pod achieved similar genome size and gene model numbers by different mechanisms.</title>
        <authorList>
            <person name="Ali S."/>
            <person name="Shao J."/>
            <person name="Larry D.J."/>
            <person name="Kronmiller B."/>
            <person name="Shen D."/>
            <person name="Strem M.D."/>
            <person name="Melnick R.L."/>
            <person name="Guiltinan M.J."/>
            <person name="Tyler B.M."/>
            <person name="Meinhardt L.W."/>
            <person name="Bailey B.A."/>
        </authorList>
    </citation>
    <scope>NUCLEOTIDE SEQUENCE [LARGE SCALE GENOMIC DNA]</scope>
    <source>
        <strain evidence="13">zdho120</strain>
    </source>
</reference>
<evidence type="ECO:0000256" key="7">
    <source>
        <dbReference type="ARBA" id="ARBA00022918"/>
    </source>
</evidence>
<evidence type="ECO:0000256" key="9">
    <source>
        <dbReference type="ARBA" id="ARBA00023172"/>
    </source>
</evidence>
<keyword evidence="3" id="KW-0255">Endonuclease</keyword>
<dbReference type="GO" id="GO:0016787">
    <property type="term" value="F:hydrolase activity"/>
    <property type="evidence" value="ECO:0007669"/>
    <property type="project" value="UniProtKB-KW"/>
</dbReference>
<keyword evidence="6" id="KW-0229">DNA integration</keyword>
<name>A0A225X1D5_9STRA</name>
<dbReference type="GO" id="GO:0003887">
    <property type="term" value="F:DNA-directed DNA polymerase activity"/>
    <property type="evidence" value="ECO:0007669"/>
    <property type="project" value="UniProtKB-KW"/>
</dbReference>
<dbReference type="InterPro" id="IPR001584">
    <property type="entry name" value="Integrase_cat-core"/>
</dbReference>
<comment type="caution">
    <text evidence="12">The sequence shown here is derived from an EMBL/GenBank/DDBJ whole genome shotgun (WGS) entry which is preliminary data.</text>
</comment>
<dbReference type="EMBL" id="NBNE01000090">
    <property type="protein sequence ID" value="OWZ23039.1"/>
    <property type="molecule type" value="Genomic_DNA"/>
</dbReference>
<keyword evidence="13" id="KW-1185">Reference proteome</keyword>
<dbReference type="GO" id="GO:0015074">
    <property type="term" value="P:DNA integration"/>
    <property type="evidence" value="ECO:0007669"/>
    <property type="project" value="UniProtKB-KW"/>
</dbReference>
<evidence type="ECO:0000256" key="2">
    <source>
        <dbReference type="ARBA" id="ARBA00022723"/>
    </source>
</evidence>
<keyword evidence="4" id="KW-0378">Hydrolase</keyword>